<protein>
    <submittedName>
        <fullName evidence="1">DUF932 domain-containing protein</fullName>
    </submittedName>
</protein>
<comment type="caution">
    <text evidence="1">The sequence shown here is derived from an EMBL/GenBank/DDBJ whole genome shotgun (WGS) entry which is preliminary data.</text>
</comment>
<dbReference type="Pfam" id="PF06067">
    <property type="entry name" value="DUF932"/>
    <property type="match status" value="1"/>
</dbReference>
<accession>A0ABP5TD86</accession>
<dbReference type="NCBIfam" id="TIGR03299">
    <property type="entry name" value="LGT_TIGR03299"/>
    <property type="match status" value="1"/>
</dbReference>
<dbReference type="EMBL" id="BAAARV010000029">
    <property type="protein sequence ID" value="GAA2349740.1"/>
    <property type="molecule type" value="Genomic_DNA"/>
</dbReference>
<reference evidence="2" key="1">
    <citation type="journal article" date="2019" name="Int. J. Syst. Evol. Microbiol.">
        <title>The Global Catalogue of Microorganisms (GCM) 10K type strain sequencing project: providing services to taxonomists for standard genome sequencing and annotation.</title>
        <authorList>
            <consortium name="The Broad Institute Genomics Platform"/>
            <consortium name="The Broad Institute Genome Sequencing Center for Infectious Disease"/>
            <person name="Wu L."/>
            <person name="Ma J."/>
        </authorList>
    </citation>
    <scope>NUCLEOTIDE SEQUENCE [LARGE SCALE GENOMIC DNA]</scope>
    <source>
        <strain evidence="2">JCM 3272</strain>
    </source>
</reference>
<name>A0ABP5TD86_9ACTN</name>
<evidence type="ECO:0000313" key="2">
    <source>
        <dbReference type="Proteomes" id="UP001501444"/>
    </source>
</evidence>
<gene>
    <name evidence="1" type="ORF">GCM10010170_038950</name>
</gene>
<dbReference type="InterPro" id="IPR026325">
    <property type="entry name" value="DUF932"/>
</dbReference>
<dbReference type="InterPro" id="IPR017686">
    <property type="entry name" value="Phg/plasmid-like_prot"/>
</dbReference>
<proteinExistence type="predicted"/>
<dbReference type="RefSeq" id="WP_344613848.1">
    <property type="nucleotide sequence ID" value="NZ_BAAARV010000029.1"/>
</dbReference>
<sequence length="406" mass="44709">MFSTTPPRDVNAAFAAERAGQLQAAAARQADIDARVADGTLVPLGNGRFRINDPGSWDNGEILIHQQDGQLLPQHGLDTSRGQAALYSSVPAWHQLGNVVPGGTSNVEDVLRLGGIDFDVARRPVEFRNSLEGPNRLLPEQFVTVRDDTGAGLGVVGRRYEVLQNRDAFGFLQDLVDRHDVIWESAGAVREGRGVFVCMRLPDTVTIDPAGVADEIVPFIVALNSHDGTSPFHVVVTPWRPVCRNTERFALRDAVTRWGVRHTRNALGRIEEARRTLGLSVTYFEQFAAEEEALARTDLALADYRRVLDDLWPAPAADASTRTKNSHRRRIDELVDLYTVNAAQLGNTGYAAERAVTEYADWKQGIRPTGSLRGNNLAARATAVLEGSNDELKSRAHRRLLTLARR</sequence>
<dbReference type="Proteomes" id="UP001501444">
    <property type="component" value="Unassembled WGS sequence"/>
</dbReference>
<organism evidence="1 2">
    <name type="scientific">Dactylosporangium salmoneum</name>
    <dbReference type="NCBI Taxonomy" id="53361"/>
    <lineage>
        <taxon>Bacteria</taxon>
        <taxon>Bacillati</taxon>
        <taxon>Actinomycetota</taxon>
        <taxon>Actinomycetes</taxon>
        <taxon>Micromonosporales</taxon>
        <taxon>Micromonosporaceae</taxon>
        <taxon>Dactylosporangium</taxon>
    </lineage>
</organism>
<evidence type="ECO:0000313" key="1">
    <source>
        <dbReference type="EMBL" id="GAA2349740.1"/>
    </source>
</evidence>
<keyword evidence="2" id="KW-1185">Reference proteome</keyword>